<comment type="caution">
    <text evidence="1">The sequence shown here is derived from an EMBL/GenBank/DDBJ whole genome shotgun (WGS) entry which is preliminary data.</text>
</comment>
<dbReference type="RefSeq" id="WP_269484609.1">
    <property type="nucleotide sequence ID" value="NZ_JAPXGO010000003.1"/>
</dbReference>
<sequence>MLKPNQQKDNKSYKYNIIDTFYRADNFTKGRAFKKFFSNFCQKVFDINYKMLKDKDLQYFPLGYSENNAYSSISHALHLLTPYVWSEMFINYKNRKNIKILNSVDINSKDCDDRWRFVDFWFISKDKEFEVWLEVKRLSFNVGKNANLDFDQNTIKRIEDALYQIYNIKNSNKDNPCQNSKQANLKVAFFIMPLWCKKSQKPTNKSIKYIPNKIANLLNDFIDNRRNMGVLCAVFELDLEFEKENLIYEGEYTPYFMLNAIILE</sequence>
<dbReference type="Proteomes" id="UP001075225">
    <property type="component" value="Unassembled WGS sequence"/>
</dbReference>
<gene>
    <name evidence="1" type="ORF">O6B32_04430</name>
</gene>
<evidence type="ECO:0000313" key="1">
    <source>
        <dbReference type="EMBL" id="MCZ6159723.1"/>
    </source>
</evidence>
<protein>
    <recommendedName>
        <fullName evidence="3">Restriction endonuclease</fullName>
    </recommendedName>
</protein>
<name>A0A9Q4KHG9_9BACT</name>
<evidence type="ECO:0008006" key="3">
    <source>
        <dbReference type="Google" id="ProtNLM"/>
    </source>
</evidence>
<organism evidence="1 2">
    <name type="scientific">Campylobacter ureolyticus</name>
    <dbReference type="NCBI Taxonomy" id="827"/>
    <lineage>
        <taxon>Bacteria</taxon>
        <taxon>Pseudomonadati</taxon>
        <taxon>Campylobacterota</taxon>
        <taxon>Epsilonproteobacteria</taxon>
        <taxon>Campylobacterales</taxon>
        <taxon>Campylobacteraceae</taxon>
        <taxon>Campylobacter</taxon>
    </lineage>
</organism>
<proteinExistence type="predicted"/>
<accession>A0A9Q4KHG9</accession>
<reference evidence="1" key="1">
    <citation type="submission" date="2022-12" db="EMBL/GenBank/DDBJ databases">
        <title>Species Delineation and Comparative Genomics within the Campylobacter ureolyticus Complex.</title>
        <authorList>
            <person name="Maki J."/>
            <person name="Howard M."/>
            <person name="Connelly S."/>
            <person name="Hardy D.J."/>
            <person name="Cameron A."/>
        </authorList>
    </citation>
    <scope>NUCLEOTIDE SEQUENCE</scope>
    <source>
        <strain evidence="1">URMC_787</strain>
    </source>
</reference>
<dbReference type="AlphaFoldDB" id="A0A9Q4KHG9"/>
<dbReference type="EMBL" id="JAPXGO010000003">
    <property type="protein sequence ID" value="MCZ6159723.1"/>
    <property type="molecule type" value="Genomic_DNA"/>
</dbReference>
<evidence type="ECO:0000313" key="2">
    <source>
        <dbReference type="Proteomes" id="UP001075225"/>
    </source>
</evidence>